<feature type="non-terminal residue" evidence="1">
    <location>
        <position position="400"/>
    </location>
</feature>
<organism evidence="1 2">
    <name type="scientific">Sistotremastrum niveocremeum HHB9708</name>
    <dbReference type="NCBI Taxonomy" id="1314777"/>
    <lineage>
        <taxon>Eukaryota</taxon>
        <taxon>Fungi</taxon>
        <taxon>Dikarya</taxon>
        <taxon>Basidiomycota</taxon>
        <taxon>Agaricomycotina</taxon>
        <taxon>Agaricomycetes</taxon>
        <taxon>Sistotremastrales</taxon>
        <taxon>Sistotremastraceae</taxon>
        <taxon>Sertulicium</taxon>
        <taxon>Sertulicium niveocremeum</taxon>
    </lineage>
</organism>
<dbReference type="Proteomes" id="UP000076722">
    <property type="component" value="Unassembled WGS sequence"/>
</dbReference>
<reference evidence="1 2" key="1">
    <citation type="journal article" date="2016" name="Mol. Biol. Evol.">
        <title>Comparative Genomics of Early-Diverging Mushroom-Forming Fungi Provides Insights into the Origins of Lignocellulose Decay Capabilities.</title>
        <authorList>
            <person name="Nagy L.G."/>
            <person name="Riley R."/>
            <person name="Tritt A."/>
            <person name="Adam C."/>
            <person name="Daum C."/>
            <person name="Floudas D."/>
            <person name="Sun H."/>
            <person name="Yadav J.S."/>
            <person name="Pangilinan J."/>
            <person name="Larsson K.H."/>
            <person name="Matsuura K."/>
            <person name="Barry K."/>
            <person name="Labutti K."/>
            <person name="Kuo R."/>
            <person name="Ohm R.A."/>
            <person name="Bhattacharya S.S."/>
            <person name="Shirouzu T."/>
            <person name="Yoshinaga Y."/>
            <person name="Martin F.M."/>
            <person name="Grigoriev I.V."/>
            <person name="Hibbett D.S."/>
        </authorList>
    </citation>
    <scope>NUCLEOTIDE SEQUENCE [LARGE SCALE GENOMIC DNA]</scope>
    <source>
        <strain evidence="1 2">HHB9708</strain>
    </source>
</reference>
<dbReference type="EMBL" id="KV419405">
    <property type="protein sequence ID" value="KZS94018.1"/>
    <property type="molecule type" value="Genomic_DNA"/>
</dbReference>
<evidence type="ECO:0000313" key="1">
    <source>
        <dbReference type="EMBL" id="KZS94018.1"/>
    </source>
</evidence>
<evidence type="ECO:0008006" key="3">
    <source>
        <dbReference type="Google" id="ProtNLM"/>
    </source>
</evidence>
<dbReference type="STRING" id="1314777.A0A164VC64"/>
<dbReference type="PANTHER" id="PTHR46177">
    <property type="entry name" value="INTEGRASE CATALYTIC DOMAIN-CONTAINING PROTEIN"/>
    <property type="match status" value="1"/>
</dbReference>
<evidence type="ECO:0000313" key="2">
    <source>
        <dbReference type="Proteomes" id="UP000076722"/>
    </source>
</evidence>
<accession>A0A164VC64</accession>
<feature type="non-terminal residue" evidence="1">
    <location>
        <position position="1"/>
    </location>
</feature>
<proteinExistence type="predicted"/>
<name>A0A164VC64_9AGAM</name>
<dbReference type="OrthoDB" id="5946233at2759"/>
<dbReference type="PANTHER" id="PTHR46177:SF1">
    <property type="entry name" value="INTEGRASE CATALYTIC DOMAIN-CONTAINING PROTEIN"/>
    <property type="match status" value="1"/>
</dbReference>
<gene>
    <name evidence="1" type="ORF">SISNIDRAFT_384265</name>
</gene>
<sequence length="400" mass="47001">APEELLKPLFHKYLVQQHLSNTALLKRLKSHYDPEVYGLGLTKLKELRKEWGFLTARAQKHNIRTIDAAIRDNAKRLSQQGRRGLKVSLRRDYGINVSDKPYESFGVFETWSFDQHDKWRRFYLYLHVGLDVFSGKILWLKIWWTNRNPRLVCGWYLDAIEENGGTCDTIQRSQSAHGLIANAQSYLRHEIDPELGETLQHRWRGKNRNIKPEILWSLLRRWWAPAFEAKLQEGLDVLYDPTLPLERYTFFYIFIPWLQFELDRYRMTVNDTKKQGKPDKVLPSDAPNMIVEFPEEYGVPVPAHLMQDARNKFAPEGHEVNQLVPTEFGRWADECYRRINKPEVTMDSCWDVYSQLLAAIKQWVEPSVRSGVILGAPLQHEEAELFLGEPVDVFDWPPIR</sequence>
<protein>
    <recommendedName>
        <fullName evidence="3">Integrase catalytic domain-containing protein</fullName>
    </recommendedName>
</protein>
<dbReference type="AlphaFoldDB" id="A0A164VC64"/>
<keyword evidence="2" id="KW-1185">Reference proteome</keyword>